<dbReference type="RefSeq" id="WP_038086914.1">
    <property type="nucleotide sequence ID" value="NZ_JQSG02000001.1"/>
</dbReference>
<dbReference type="OrthoDB" id="9806494at2"/>
<dbReference type="PANTHER" id="PTHR36439:SF1">
    <property type="entry name" value="DUF1697 DOMAIN-CONTAINING PROTEIN"/>
    <property type="match status" value="1"/>
</dbReference>
<dbReference type="SUPFAM" id="SSF160379">
    <property type="entry name" value="SP0830-like"/>
    <property type="match status" value="1"/>
</dbReference>
<gene>
    <name evidence="1" type="ORF">Thpro_020572</name>
</gene>
<dbReference type="Proteomes" id="UP000029273">
    <property type="component" value="Unassembled WGS sequence"/>
</dbReference>
<dbReference type="AlphaFoldDB" id="A0A1A6C8H4"/>
<dbReference type="InterPro" id="IPR012545">
    <property type="entry name" value="DUF1697"/>
</dbReference>
<organism evidence="1 2">
    <name type="scientific">Acidihalobacter prosperus</name>
    <dbReference type="NCBI Taxonomy" id="160660"/>
    <lineage>
        <taxon>Bacteria</taxon>
        <taxon>Pseudomonadati</taxon>
        <taxon>Pseudomonadota</taxon>
        <taxon>Gammaproteobacteria</taxon>
        <taxon>Chromatiales</taxon>
        <taxon>Ectothiorhodospiraceae</taxon>
        <taxon>Acidihalobacter</taxon>
    </lineage>
</organism>
<evidence type="ECO:0000313" key="2">
    <source>
        <dbReference type="Proteomes" id="UP000029273"/>
    </source>
</evidence>
<accession>A0A1A6C8H4</accession>
<evidence type="ECO:0000313" key="1">
    <source>
        <dbReference type="EMBL" id="OBS10856.1"/>
    </source>
</evidence>
<protein>
    <recommendedName>
        <fullName evidence="3">DUF1697 domain-containing protein</fullName>
    </recommendedName>
</protein>
<comment type="caution">
    <text evidence="1">The sequence shown here is derived from an EMBL/GenBank/DDBJ whole genome shotgun (WGS) entry which is preliminary data.</text>
</comment>
<evidence type="ECO:0008006" key="3">
    <source>
        <dbReference type="Google" id="ProtNLM"/>
    </source>
</evidence>
<dbReference type="Pfam" id="PF08002">
    <property type="entry name" value="DUF1697"/>
    <property type="match status" value="1"/>
</dbReference>
<dbReference type="PANTHER" id="PTHR36439">
    <property type="entry name" value="BLL4334 PROTEIN"/>
    <property type="match status" value="1"/>
</dbReference>
<dbReference type="Gene3D" id="3.30.70.1280">
    <property type="entry name" value="SP0830-like domains"/>
    <property type="match status" value="1"/>
</dbReference>
<name>A0A1A6C8H4_9GAMM</name>
<dbReference type="EMBL" id="JQSG02000001">
    <property type="protein sequence ID" value="OBS10856.1"/>
    <property type="molecule type" value="Genomic_DNA"/>
</dbReference>
<reference evidence="1 2" key="1">
    <citation type="journal article" date="2014" name="Genome Announc.">
        <title>Draft Genome Sequence of the Iron-Oxidizing, Acidophilic, and Halotolerant 'Thiobacillus prosperus' Type Strain DSM 5130.</title>
        <authorList>
            <person name="Ossandon F.J."/>
            <person name="Cardenas J.P."/>
            <person name="Corbett M."/>
            <person name="Quatrini R."/>
            <person name="Holmes D.S."/>
            <person name="Watkin E."/>
        </authorList>
    </citation>
    <scope>NUCLEOTIDE SEQUENCE [LARGE SCALE GENOMIC DNA]</scope>
    <source>
        <strain evidence="1 2">DSM 5130</strain>
    </source>
</reference>
<dbReference type="PIRSF" id="PIRSF008502">
    <property type="entry name" value="UCP008502"/>
    <property type="match status" value="1"/>
</dbReference>
<sequence length="177" mass="19321">MESQIALLRGINVGGKNNLSMNELVGYFHEKGCHNVQTYIQSGNVVFEHDKTWGASEAAEIAQAIAASKGFSPHILILSAYDWLRVIDDNPFPTDDGKALHCFFLDSTPEQPNLARLDKLKTAAESYRLAGQVFYLFAPDGIGRSKLAAAVESALGIPVTARNFNTVQKLATMLHEA</sequence>
<keyword evidence="2" id="KW-1185">Reference proteome</keyword>
<proteinExistence type="predicted"/>